<feature type="transmembrane region" description="Helical" evidence="7">
    <location>
        <begin position="21"/>
        <end position="38"/>
    </location>
</feature>
<dbReference type="STRING" id="742727.HMPREF9447_01406"/>
<feature type="transmembrane region" description="Helical" evidence="7">
    <location>
        <begin position="171"/>
        <end position="190"/>
    </location>
</feature>
<feature type="transmembrane region" description="Helical" evidence="7">
    <location>
        <begin position="439"/>
        <end position="457"/>
    </location>
</feature>
<evidence type="ECO:0000256" key="2">
    <source>
        <dbReference type="ARBA" id="ARBA00007430"/>
    </source>
</evidence>
<keyword evidence="6 7" id="KW-0472">Membrane</keyword>
<evidence type="ECO:0000256" key="6">
    <source>
        <dbReference type="ARBA" id="ARBA00023136"/>
    </source>
</evidence>
<dbReference type="HOGENOM" id="CLU_026911_5_2_10"/>
<dbReference type="GO" id="GO:0005886">
    <property type="term" value="C:plasma membrane"/>
    <property type="evidence" value="ECO:0007669"/>
    <property type="project" value="UniProtKB-SubCell"/>
</dbReference>
<proteinExistence type="inferred from homology"/>
<name>K9E5W0_9BACE</name>
<gene>
    <name evidence="8" type="ORF">HMPREF9447_01406</name>
</gene>
<evidence type="ECO:0000313" key="8">
    <source>
        <dbReference type="EMBL" id="EKU91216.1"/>
    </source>
</evidence>
<dbReference type="AlphaFoldDB" id="K9E5W0"/>
<feature type="transmembrane region" description="Helical" evidence="7">
    <location>
        <begin position="365"/>
        <end position="391"/>
    </location>
</feature>
<evidence type="ECO:0000256" key="3">
    <source>
        <dbReference type="ARBA" id="ARBA00022475"/>
    </source>
</evidence>
<evidence type="ECO:0000256" key="1">
    <source>
        <dbReference type="ARBA" id="ARBA00004651"/>
    </source>
</evidence>
<feature type="transmembrane region" description="Helical" evidence="7">
    <location>
        <begin position="412"/>
        <end position="433"/>
    </location>
</feature>
<comment type="subcellular location">
    <subcellularLocation>
        <location evidence="1">Cell membrane</location>
        <topology evidence="1">Multi-pass membrane protein</topology>
    </subcellularLocation>
</comment>
<dbReference type="Proteomes" id="UP000009872">
    <property type="component" value="Unassembled WGS sequence"/>
</dbReference>
<organism evidence="8 9">
    <name type="scientific">Bacteroides oleiciplenus YIT 12058</name>
    <dbReference type="NCBI Taxonomy" id="742727"/>
    <lineage>
        <taxon>Bacteria</taxon>
        <taxon>Pseudomonadati</taxon>
        <taxon>Bacteroidota</taxon>
        <taxon>Bacteroidia</taxon>
        <taxon>Bacteroidales</taxon>
        <taxon>Bacteroidaceae</taxon>
        <taxon>Bacteroides</taxon>
    </lineage>
</organism>
<feature type="transmembrane region" description="Helical" evidence="7">
    <location>
        <begin position="294"/>
        <end position="315"/>
    </location>
</feature>
<dbReference type="RefSeq" id="WP_009128974.1">
    <property type="nucleotide sequence ID" value="NZ_JH992940.1"/>
</dbReference>
<dbReference type="PATRIC" id="fig|742727.4.peg.1426"/>
<dbReference type="Pfam" id="PF13440">
    <property type="entry name" value="Polysacc_synt_3"/>
    <property type="match status" value="1"/>
</dbReference>
<feature type="transmembrane region" description="Helical" evidence="7">
    <location>
        <begin position="322"/>
        <end position="345"/>
    </location>
</feature>
<feature type="transmembrane region" description="Helical" evidence="7">
    <location>
        <begin position="80"/>
        <end position="103"/>
    </location>
</feature>
<feature type="transmembrane region" description="Helical" evidence="7">
    <location>
        <begin position="44"/>
        <end position="68"/>
    </location>
</feature>
<reference evidence="8 9" key="1">
    <citation type="submission" date="2012-09" db="EMBL/GenBank/DDBJ databases">
        <title>The Genome Sequence of Bacteroides oleiciplenus YIT 12058.</title>
        <authorList>
            <consortium name="The Broad Institute Genome Sequencing Platform"/>
            <person name="Earl A."/>
            <person name="Ward D."/>
            <person name="Feldgarden M."/>
            <person name="Gevers D."/>
            <person name="Morotomi M."/>
            <person name="Walker B."/>
            <person name="Young S.K."/>
            <person name="Zeng Q."/>
            <person name="Gargeya S."/>
            <person name="Fitzgerald M."/>
            <person name="Haas B."/>
            <person name="Abouelleil A."/>
            <person name="Alvarado L."/>
            <person name="Arachchi H.M."/>
            <person name="Berlin A.M."/>
            <person name="Chapman S.B."/>
            <person name="Goldberg J."/>
            <person name="Griggs A."/>
            <person name="Gujja S."/>
            <person name="Hansen M."/>
            <person name="Howarth C."/>
            <person name="Imamovic A."/>
            <person name="Larimer J."/>
            <person name="McCowen C."/>
            <person name="Montmayeur A."/>
            <person name="Murphy C."/>
            <person name="Neiman D."/>
            <person name="Pearson M."/>
            <person name="Priest M."/>
            <person name="Roberts A."/>
            <person name="Saif S."/>
            <person name="Shea T."/>
            <person name="Sisk P."/>
            <person name="Sykes S."/>
            <person name="Wortman J."/>
            <person name="Nusbaum C."/>
            <person name="Birren B."/>
        </authorList>
    </citation>
    <scope>NUCLEOTIDE SEQUENCE [LARGE SCALE GENOMIC DNA]</scope>
    <source>
        <strain evidence="8 9">YIT 12058</strain>
    </source>
</reference>
<evidence type="ECO:0000313" key="9">
    <source>
        <dbReference type="Proteomes" id="UP000009872"/>
    </source>
</evidence>
<feature type="transmembrane region" description="Helical" evidence="7">
    <location>
        <begin position="115"/>
        <end position="132"/>
    </location>
</feature>
<dbReference type="PANTHER" id="PTHR30250:SF10">
    <property type="entry name" value="LIPOPOLYSACCHARIDE BIOSYNTHESIS PROTEIN WZXC"/>
    <property type="match status" value="1"/>
</dbReference>
<feature type="transmembrane region" description="Helical" evidence="7">
    <location>
        <begin position="144"/>
        <end position="165"/>
    </location>
</feature>
<evidence type="ECO:0000256" key="5">
    <source>
        <dbReference type="ARBA" id="ARBA00022989"/>
    </source>
</evidence>
<comment type="similarity">
    <text evidence="2">Belongs to the polysaccharide synthase family.</text>
</comment>
<protein>
    <recommendedName>
        <fullName evidence="10">Polysaccharide biosynthesis protein C-terminal domain-containing protein</fullName>
    </recommendedName>
</protein>
<sequence>MSINRRSVFSSFIWKFLERSSVQVVSFVVTIVLARLLTPEDYGSIALVLVFTNLAAVFVEGGLNSALIQKKDCDAVDYSTILYFSLFVSFIAYLILFFSATALANYYDRPELCPVMRVIGVSLFFNAVNSVQNAYLSKNLLFKLLFKSSFLGVCMSAFVGISMAYLGCGVWALVAQHVVSSFSIMMVMWFTVKWRPVLSFSGERFKVLFNFGWKIFISNFTIALFDNIRSLIIGKMYTPSLLAFFDKGRQFPSLIMNNINSSIQSVMFPVLSIEQDNQEAVKSMMRRSTKVSSYVIFPLLVGMIVIAKPMIILLMTEKWIDAVPFIQIFCVAFMLMPIQNVNLVAIKALGYSDISLKLELYKKGVGTIILIISIFLGIYAIAWGIVVYNFICIIINLYPCRKLLNYSYREQILDVLPSLAISLVMGVAIYGFSCFTLNSITYLSLEIICGAIVYLFLSKIFKLEPFLYLLELSISEKERRGK</sequence>
<keyword evidence="4 7" id="KW-0812">Transmembrane</keyword>
<evidence type="ECO:0008006" key="10">
    <source>
        <dbReference type="Google" id="ProtNLM"/>
    </source>
</evidence>
<keyword evidence="5 7" id="KW-1133">Transmembrane helix</keyword>
<dbReference type="CDD" id="cd13127">
    <property type="entry name" value="MATE_tuaB_like"/>
    <property type="match status" value="1"/>
</dbReference>
<keyword evidence="3" id="KW-1003">Cell membrane</keyword>
<keyword evidence="9" id="KW-1185">Reference proteome</keyword>
<comment type="caution">
    <text evidence="8">The sequence shown here is derived from an EMBL/GenBank/DDBJ whole genome shotgun (WGS) entry which is preliminary data.</text>
</comment>
<dbReference type="PANTHER" id="PTHR30250">
    <property type="entry name" value="PST FAMILY PREDICTED COLANIC ACID TRANSPORTER"/>
    <property type="match status" value="1"/>
</dbReference>
<dbReference type="InterPro" id="IPR050833">
    <property type="entry name" value="Poly_Biosynth_Transport"/>
</dbReference>
<dbReference type="OrthoDB" id="9770347at2"/>
<evidence type="ECO:0000256" key="4">
    <source>
        <dbReference type="ARBA" id="ARBA00022692"/>
    </source>
</evidence>
<evidence type="ECO:0000256" key="7">
    <source>
        <dbReference type="SAM" id="Phobius"/>
    </source>
</evidence>
<dbReference type="eggNOG" id="COG2244">
    <property type="taxonomic scope" value="Bacteria"/>
</dbReference>
<accession>K9E5W0</accession>
<dbReference type="EMBL" id="ADLF01000008">
    <property type="protein sequence ID" value="EKU91216.1"/>
    <property type="molecule type" value="Genomic_DNA"/>
</dbReference>